<evidence type="ECO:0000256" key="4">
    <source>
        <dbReference type="ARBA" id="ARBA00022692"/>
    </source>
</evidence>
<dbReference type="AlphaFoldDB" id="A0AAX3MWR0"/>
<feature type="transmembrane region" description="Helical" evidence="7">
    <location>
        <begin position="21"/>
        <end position="40"/>
    </location>
</feature>
<feature type="transmembrane region" description="Helical" evidence="7">
    <location>
        <begin position="144"/>
        <end position="166"/>
    </location>
</feature>
<dbReference type="PANTHER" id="PTHR43744:SF9">
    <property type="entry name" value="POLYGALACTURONAN_RHAMNOGALACTURONAN TRANSPORT SYSTEM PERMEASE PROTEIN YTCP"/>
    <property type="match status" value="1"/>
</dbReference>
<gene>
    <name evidence="9" type="ORF">PUW23_15180</name>
</gene>
<accession>A0AAX3MWR0</accession>
<feature type="transmembrane region" description="Helical" evidence="7">
    <location>
        <begin position="268"/>
        <end position="287"/>
    </location>
</feature>
<comment type="subcellular location">
    <subcellularLocation>
        <location evidence="1 7">Cell membrane</location>
        <topology evidence="1 7">Multi-pass membrane protein</topology>
    </subcellularLocation>
</comment>
<dbReference type="GO" id="GO:0005886">
    <property type="term" value="C:plasma membrane"/>
    <property type="evidence" value="ECO:0007669"/>
    <property type="project" value="UniProtKB-SubCell"/>
</dbReference>
<keyword evidence="3" id="KW-1003">Cell membrane</keyword>
<keyword evidence="5 7" id="KW-1133">Transmembrane helix</keyword>
<evidence type="ECO:0000256" key="1">
    <source>
        <dbReference type="ARBA" id="ARBA00004651"/>
    </source>
</evidence>
<dbReference type="PROSITE" id="PS50928">
    <property type="entry name" value="ABC_TM1"/>
    <property type="match status" value="1"/>
</dbReference>
<feature type="transmembrane region" description="Helical" evidence="7">
    <location>
        <begin position="112"/>
        <end position="132"/>
    </location>
</feature>
<evidence type="ECO:0000313" key="9">
    <source>
        <dbReference type="EMBL" id="WDH80880.1"/>
    </source>
</evidence>
<dbReference type="GO" id="GO:0055085">
    <property type="term" value="P:transmembrane transport"/>
    <property type="evidence" value="ECO:0007669"/>
    <property type="project" value="InterPro"/>
</dbReference>
<dbReference type="InterPro" id="IPR000515">
    <property type="entry name" value="MetI-like"/>
</dbReference>
<evidence type="ECO:0000256" key="5">
    <source>
        <dbReference type="ARBA" id="ARBA00022989"/>
    </source>
</evidence>
<feature type="transmembrane region" description="Helical" evidence="7">
    <location>
        <begin position="187"/>
        <end position="209"/>
    </location>
</feature>
<name>A0AAX3MWR0_9BACL</name>
<evidence type="ECO:0000259" key="8">
    <source>
        <dbReference type="PROSITE" id="PS50928"/>
    </source>
</evidence>
<evidence type="ECO:0000256" key="7">
    <source>
        <dbReference type="RuleBase" id="RU363032"/>
    </source>
</evidence>
<dbReference type="Proteomes" id="UP001220962">
    <property type="component" value="Chromosome"/>
</dbReference>
<dbReference type="EMBL" id="CP118101">
    <property type="protein sequence ID" value="WDH80880.1"/>
    <property type="molecule type" value="Genomic_DNA"/>
</dbReference>
<keyword evidence="4 7" id="KW-0812">Transmembrane</keyword>
<dbReference type="SUPFAM" id="SSF161098">
    <property type="entry name" value="MetI-like"/>
    <property type="match status" value="1"/>
</dbReference>
<dbReference type="Gene3D" id="1.10.3720.10">
    <property type="entry name" value="MetI-like"/>
    <property type="match status" value="1"/>
</dbReference>
<dbReference type="RefSeq" id="WP_274358774.1">
    <property type="nucleotide sequence ID" value="NZ_CP118101.1"/>
</dbReference>
<dbReference type="InterPro" id="IPR035906">
    <property type="entry name" value="MetI-like_sf"/>
</dbReference>
<keyword evidence="2 7" id="KW-0813">Transport</keyword>
<organism evidence="9 10">
    <name type="scientific">Paenibacillus urinalis</name>
    <dbReference type="NCBI Taxonomy" id="521520"/>
    <lineage>
        <taxon>Bacteria</taxon>
        <taxon>Bacillati</taxon>
        <taxon>Bacillota</taxon>
        <taxon>Bacilli</taxon>
        <taxon>Bacillales</taxon>
        <taxon>Paenibacillaceae</taxon>
        <taxon>Paenibacillus</taxon>
    </lineage>
</organism>
<keyword evidence="6 7" id="KW-0472">Membrane</keyword>
<feature type="domain" description="ABC transmembrane type-1" evidence="8">
    <location>
        <begin position="77"/>
        <end position="287"/>
    </location>
</feature>
<feature type="transmembrane region" description="Helical" evidence="7">
    <location>
        <begin position="77"/>
        <end position="100"/>
    </location>
</feature>
<reference evidence="9" key="1">
    <citation type="submission" date="2023-02" db="EMBL/GenBank/DDBJ databases">
        <title>Pathogen: clinical or host-associated sample.</title>
        <authorList>
            <person name="Hergert J."/>
            <person name="Casey R."/>
            <person name="Wagner J."/>
            <person name="Young E.L."/>
            <person name="Oakeson K.F."/>
        </authorList>
    </citation>
    <scope>NUCLEOTIDE SEQUENCE</scope>
    <source>
        <strain evidence="9">2022CK-00830</strain>
    </source>
</reference>
<comment type="similarity">
    <text evidence="7">Belongs to the binding-protein-dependent transport system permease family.</text>
</comment>
<protein>
    <submittedName>
        <fullName evidence="9">Carbohydrate ABC transporter permease</fullName>
    </submittedName>
</protein>
<proteinExistence type="inferred from homology"/>
<dbReference type="PANTHER" id="PTHR43744">
    <property type="entry name" value="ABC TRANSPORTER PERMEASE PROTEIN MG189-RELATED-RELATED"/>
    <property type="match status" value="1"/>
</dbReference>
<evidence type="ECO:0000313" key="10">
    <source>
        <dbReference type="Proteomes" id="UP001220962"/>
    </source>
</evidence>
<dbReference type="Pfam" id="PF00528">
    <property type="entry name" value="BPD_transp_1"/>
    <property type="match status" value="1"/>
</dbReference>
<sequence>MSSSKPLQVSGKSKVVIHAFFIFYAAICILPLVLVLSISLSDETTVIANGYKFIPEQFSISAYDFLFKDMEQIVRSYGVSIFVTVVGTVISVALTAFYAYPLSRRDLPYKGFFAFFIFFTMLFNGGLVPWYLVYVNLLDLKNTLWVLIMPMLMSPFFVLVMRTFFANSIPVSILESARVDGAGELRTFIRIVLPLSLPVLATVALFSTLNYWNDWYLSMIFISDNKTISLQYLMYRTLLDIQYLTSNSNVASQISSQGGMLDLPNKTLQMAMAVVGIGPIVLAYPFFQRYFIKGLTVGAVKGS</sequence>
<dbReference type="CDD" id="cd06261">
    <property type="entry name" value="TM_PBP2"/>
    <property type="match status" value="1"/>
</dbReference>
<evidence type="ECO:0000256" key="3">
    <source>
        <dbReference type="ARBA" id="ARBA00022475"/>
    </source>
</evidence>
<evidence type="ECO:0000256" key="6">
    <source>
        <dbReference type="ARBA" id="ARBA00023136"/>
    </source>
</evidence>
<evidence type="ECO:0000256" key="2">
    <source>
        <dbReference type="ARBA" id="ARBA00022448"/>
    </source>
</evidence>